<accession>A0A6F8XQZ7</accession>
<evidence type="ECO:0000313" key="2">
    <source>
        <dbReference type="Proteomes" id="UP000502508"/>
    </source>
</evidence>
<organism evidence="1 2">
    <name type="scientific">Phytohabitans flavus</name>
    <dbReference type="NCBI Taxonomy" id="1076124"/>
    <lineage>
        <taxon>Bacteria</taxon>
        <taxon>Bacillati</taxon>
        <taxon>Actinomycetota</taxon>
        <taxon>Actinomycetes</taxon>
        <taxon>Micromonosporales</taxon>
        <taxon>Micromonosporaceae</taxon>
    </lineage>
</organism>
<dbReference type="Proteomes" id="UP000502508">
    <property type="component" value="Chromosome"/>
</dbReference>
<reference evidence="1 2" key="1">
    <citation type="submission" date="2020-03" db="EMBL/GenBank/DDBJ databases">
        <title>Whole genome shotgun sequence of Phytohabitans flavus NBRC 107702.</title>
        <authorList>
            <person name="Komaki H."/>
            <person name="Tamura T."/>
        </authorList>
    </citation>
    <scope>NUCLEOTIDE SEQUENCE [LARGE SCALE GENOMIC DNA]</scope>
    <source>
        <strain evidence="1 2">NBRC 107702</strain>
    </source>
</reference>
<sequence>MAEGSRKPGERIVILGEDDNDRKTLKVLIAALRPDLPAGSLRDLREPITLVKGVPPERLPTKATKVSAVLRAYNRREPIRCVFMHEDADDFDPAHVPLIEKIEKTYRSLPWPVHAVVPAWEMETWWFLFPTAVASLHRSWRAPDQYLGKDVGRVRDAKERLRQCVRPAGNRSTAFRSYAESDSVHIAKKVVELGLLTPPWAARSASWLAFLEKVEAA</sequence>
<gene>
    <name evidence="1" type="ORF">Pflav_025880</name>
</gene>
<name>A0A6F8XQZ7_9ACTN</name>
<protein>
    <recommendedName>
        <fullName evidence="3">DUF4276 family protein</fullName>
    </recommendedName>
</protein>
<dbReference type="RefSeq" id="WP_173036291.1">
    <property type="nucleotide sequence ID" value="NZ_AP022870.1"/>
</dbReference>
<proteinExistence type="predicted"/>
<dbReference type="KEGG" id="pfla:Pflav_025880"/>
<keyword evidence="2" id="KW-1185">Reference proteome</keyword>
<evidence type="ECO:0000313" key="1">
    <source>
        <dbReference type="EMBL" id="BCB76178.1"/>
    </source>
</evidence>
<dbReference type="AlphaFoldDB" id="A0A6F8XQZ7"/>
<reference evidence="1 2" key="2">
    <citation type="submission" date="2020-03" db="EMBL/GenBank/DDBJ databases">
        <authorList>
            <person name="Ichikawa N."/>
            <person name="Kimura A."/>
            <person name="Kitahashi Y."/>
            <person name="Uohara A."/>
        </authorList>
    </citation>
    <scope>NUCLEOTIDE SEQUENCE [LARGE SCALE GENOMIC DNA]</scope>
    <source>
        <strain evidence="1 2">NBRC 107702</strain>
    </source>
</reference>
<evidence type="ECO:0008006" key="3">
    <source>
        <dbReference type="Google" id="ProtNLM"/>
    </source>
</evidence>
<dbReference type="EMBL" id="AP022870">
    <property type="protein sequence ID" value="BCB76178.1"/>
    <property type="molecule type" value="Genomic_DNA"/>
</dbReference>